<comment type="caution">
    <text evidence="11">The sequence shown here is derived from an EMBL/GenBank/DDBJ whole genome shotgun (WGS) entry which is preliminary data.</text>
</comment>
<dbReference type="HAMAP" id="MF_00505">
    <property type="entry name" value="HSP90"/>
    <property type="match status" value="1"/>
</dbReference>
<dbReference type="FunFam" id="3.30.565.10:FF:000009">
    <property type="entry name" value="Molecular chaperone HtpG"/>
    <property type="match status" value="1"/>
</dbReference>
<comment type="function">
    <text evidence="8">Molecular chaperone. Has ATPase activity.</text>
</comment>
<dbReference type="Gene3D" id="3.30.565.10">
    <property type="entry name" value="Histidine kinase-like ATPase, C-terminal domain"/>
    <property type="match status" value="1"/>
</dbReference>
<sequence>MAATKSYKFKAEVNKLLDILVHSLYTNKEIFLRELISNSSDALDKIRFQLTSGTDVQDKDLPLEINIDLDKDKKLLVISDTGIGMTQEEIVKNIGTIAKSGSEDFLNKLSEESKEKDISNIIGRFGVGFYSVFMVAEKVVITSRSYLPDAKPVRWESTGTGSFKVSELDEDIKRGTKIEVYLKEDEKEYAEKYRVESIIKKHSNFIAFPIKINGEKVNTVSAIWREPKSSIKKEQYEEFYKFLTYDTEPPLDTIHISIDAPVQFNSIMFIPQRTFDLFGISKEDIGLDLYVRGVLIQHKNSDLLPEYLGFIKGMVDSPDIPLNISRETLQENRVVMKISQTLVKQVLSYLEKKAKNDPEHYAKFWKAHGKVFKLGYTDFANLERIAELMRFNSSANDDAEGLTSFAEYVERAKPDQKEIYYLSGPSREAVESDPHLEIFKRKGVEVLYLYEPVDEFVMTGLGSYKKDYKFVAVEQADLAKLDKLEDVTTSEEKVDELSSGEEKVFNKLLDKIKDILGDRVKEVRVSKRLQDSPSCLVSPDGEMTSHMQKIMHIMNKDTSVPQKVFEINKDHKLTRNLLKIYKNNPKDPFIEEAVEQMYESALLLEGYLTDPHKLVNRINDVLLKSSEWHPENK</sequence>
<evidence type="ECO:0000256" key="2">
    <source>
        <dbReference type="ARBA" id="ARBA00008239"/>
    </source>
</evidence>
<dbReference type="AlphaFoldDB" id="A0A7V4UD54"/>
<dbReference type="PRINTS" id="PR00775">
    <property type="entry name" value="HEATSHOCK90"/>
</dbReference>
<dbReference type="PANTHER" id="PTHR11528">
    <property type="entry name" value="HEAT SHOCK PROTEIN 90 FAMILY MEMBER"/>
    <property type="match status" value="1"/>
</dbReference>
<evidence type="ECO:0000313" key="11">
    <source>
        <dbReference type="EMBL" id="HGY55312.1"/>
    </source>
</evidence>
<dbReference type="InterPro" id="IPR037196">
    <property type="entry name" value="HSP90_C"/>
</dbReference>
<name>A0A7V4UD54_CALAY</name>
<protein>
    <recommendedName>
        <fullName evidence="8">Chaperone protein HtpG</fullName>
    </recommendedName>
    <alternativeName>
        <fullName evidence="8">Heat shock protein HtpG</fullName>
    </alternativeName>
    <alternativeName>
        <fullName evidence="8">High temperature protein G</fullName>
    </alternativeName>
</protein>
<proteinExistence type="inferred from homology"/>
<keyword evidence="4 8" id="KW-0547">Nucleotide-binding</keyword>
<evidence type="ECO:0000256" key="7">
    <source>
        <dbReference type="ARBA" id="ARBA00023186"/>
    </source>
</evidence>
<dbReference type="NCBIfam" id="NF003555">
    <property type="entry name" value="PRK05218.1"/>
    <property type="match status" value="1"/>
</dbReference>
<dbReference type="GO" id="GO:0005524">
    <property type="term" value="F:ATP binding"/>
    <property type="evidence" value="ECO:0007669"/>
    <property type="project" value="UniProtKB-UniRule"/>
</dbReference>
<dbReference type="GO" id="GO:0140662">
    <property type="term" value="F:ATP-dependent protein folding chaperone"/>
    <property type="evidence" value="ECO:0007669"/>
    <property type="project" value="InterPro"/>
</dbReference>
<dbReference type="InterPro" id="IPR001404">
    <property type="entry name" value="Hsp90_fam"/>
</dbReference>
<feature type="binding site" evidence="9">
    <location>
        <position position="99"/>
    </location>
    <ligand>
        <name>ATP</name>
        <dbReference type="ChEBI" id="CHEBI:30616"/>
    </ligand>
</feature>
<dbReference type="InterPro" id="IPR003594">
    <property type="entry name" value="HATPase_dom"/>
</dbReference>
<keyword evidence="3 8" id="KW-0963">Cytoplasm</keyword>
<evidence type="ECO:0000256" key="8">
    <source>
        <dbReference type="HAMAP-Rule" id="MF_00505"/>
    </source>
</evidence>
<evidence type="ECO:0000256" key="4">
    <source>
        <dbReference type="ARBA" id="ARBA00022741"/>
    </source>
</evidence>
<comment type="similarity">
    <text evidence="2 8">Belongs to the heat shock protein 90 family.</text>
</comment>
<organism evidence="11">
    <name type="scientific">Caldithrix abyssi</name>
    <dbReference type="NCBI Taxonomy" id="187145"/>
    <lineage>
        <taxon>Bacteria</taxon>
        <taxon>Pseudomonadati</taxon>
        <taxon>Calditrichota</taxon>
        <taxon>Calditrichia</taxon>
        <taxon>Calditrichales</taxon>
        <taxon>Calditrichaceae</taxon>
        <taxon>Caldithrix</taxon>
    </lineage>
</organism>
<feature type="binding site" evidence="9">
    <location>
        <position position="38"/>
    </location>
    <ligand>
        <name>ATP</name>
        <dbReference type="ChEBI" id="CHEBI:30616"/>
    </ligand>
</feature>
<evidence type="ECO:0000256" key="5">
    <source>
        <dbReference type="ARBA" id="ARBA00022840"/>
    </source>
</evidence>
<feature type="binding site" evidence="9">
    <location>
        <position position="326"/>
    </location>
    <ligand>
        <name>ATP</name>
        <dbReference type="ChEBI" id="CHEBI:30616"/>
    </ligand>
</feature>
<feature type="region of interest" description="C" evidence="8">
    <location>
        <begin position="550"/>
        <end position="633"/>
    </location>
</feature>
<dbReference type="Pfam" id="PF13589">
    <property type="entry name" value="HATPase_c_3"/>
    <property type="match status" value="1"/>
</dbReference>
<dbReference type="PIRSF" id="PIRSF002583">
    <property type="entry name" value="Hsp90"/>
    <property type="match status" value="1"/>
</dbReference>
<dbReference type="SMART" id="SM00387">
    <property type="entry name" value="HATPase_c"/>
    <property type="match status" value="1"/>
</dbReference>
<reference evidence="11" key="1">
    <citation type="journal article" date="2020" name="mSystems">
        <title>Genome- and Community-Level Interaction Insights into Carbon Utilization and Element Cycling Functions of Hydrothermarchaeota in Hydrothermal Sediment.</title>
        <authorList>
            <person name="Zhou Z."/>
            <person name="Liu Y."/>
            <person name="Xu W."/>
            <person name="Pan J."/>
            <person name="Luo Z.H."/>
            <person name="Li M."/>
        </authorList>
    </citation>
    <scope>NUCLEOTIDE SEQUENCE [LARGE SCALE GENOMIC DNA]</scope>
    <source>
        <strain evidence="11">HyVt-577</strain>
    </source>
</reference>
<dbReference type="PROSITE" id="PS00298">
    <property type="entry name" value="HSP90"/>
    <property type="match status" value="1"/>
</dbReference>
<feature type="binding site" evidence="9">
    <location>
        <position position="34"/>
    </location>
    <ligand>
        <name>ATP</name>
        <dbReference type="ChEBI" id="CHEBI:30616"/>
    </ligand>
</feature>
<dbReference type="Gene3D" id="3.30.230.80">
    <property type="match status" value="1"/>
</dbReference>
<evidence type="ECO:0000256" key="1">
    <source>
        <dbReference type="ARBA" id="ARBA00004496"/>
    </source>
</evidence>
<keyword evidence="5 8" id="KW-0067">ATP-binding</keyword>
<comment type="subunit">
    <text evidence="8">Homodimer.</text>
</comment>
<evidence type="ECO:0000256" key="6">
    <source>
        <dbReference type="ARBA" id="ARBA00023016"/>
    </source>
</evidence>
<dbReference type="Pfam" id="PF00183">
    <property type="entry name" value="HSP90"/>
    <property type="match status" value="1"/>
</dbReference>
<evidence type="ECO:0000259" key="10">
    <source>
        <dbReference type="SMART" id="SM00387"/>
    </source>
</evidence>
<comment type="caution">
    <text evidence="8">Lacks conserved residue(s) required for the propagation of feature annotation.</text>
</comment>
<dbReference type="InterPro" id="IPR036890">
    <property type="entry name" value="HATPase_C_sf"/>
</dbReference>
<dbReference type="CDD" id="cd16927">
    <property type="entry name" value="HATPase_Hsp90-like"/>
    <property type="match status" value="1"/>
</dbReference>
<accession>A0A7V4UD54</accession>
<feature type="binding site" evidence="9">
    <location>
        <position position="93"/>
    </location>
    <ligand>
        <name>ATP</name>
        <dbReference type="ChEBI" id="CHEBI:30616"/>
    </ligand>
</feature>
<keyword evidence="7 8" id="KW-0143">Chaperone</keyword>
<feature type="binding site" evidence="9">
    <location>
        <begin position="100"/>
        <end position="101"/>
    </location>
    <ligand>
        <name>ATP</name>
        <dbReference type="ChEBI" id="CHEBI:30616"/>
    </ligand>
</feature>
<feature type="region of interest" description="A; substrate-binding" evidence="8">
    <location>
        <begin position="1"/>
        <end position="326"/>
    </location>
</feature>
<dbReference type="SUPFAM" id="SSF55874">
    <property type="entry name" value="ATPase domain of HSP90 chaperone/DNA topoisomerase II/histidine kinase"/>
    <property type="match status" value="1"/>
</dbReference>
<dbReference type="Proteomes" id="UP000885779">
    <property type="component" value="Unassembled WGS sequence"/>
</dbReference>
<dbReference type="SUPFAM" id="SSF54211">
    <property type="entry name" value="Ribosomal protein S5 domain 2-like"/>
    <property type="match status" value="1"/>
</dbReference>
<comment type="subcellular location">
    <subcellularLocation>
        <location evidence="1 8">Cytoplasm</location>
    </subcellularLocation>
</comment>
<dbReference type="SUPFAM" id="SSF110942">
    <property type="entry name" value="HSP90 C-terminal domain"/>
    <property type="match status" value="1"/>
</dbReference>
<evidence type="ECO:0000256" key="9">
    <source>
        <dbReference type="PIRSR" id="PIRSR002583-1"/>
    </source>
</evidence>
<evidence type="ECO:0000256" key="3">
    <source>
        <dbReference type="ARBA" id="ARBA00022490"/>
    </source>
</evidence>
<gene>
    <name evidence="8 11" type="primary">htpG</name>
    <name evidence="11" type="ORF">ENK44_06415</name>
</gene>
<feature type="binding site" evidence="9">
    <location>
        <position position="176"/>
    </location>
    <ligand>
        <name>ATP</name>
        <dbReference type="ChEBI" id="CHEBI:30616"/>
    </ligand>
</feature>
<feature type="binding site" evidence="9">
    <location>
        <position position="80"/>
    </location>
    <ligand>
        <name>ATP</name>
        <dbReference type="ChEBI" id="CHEBI:30616"/>
    </ligand>
</feature>
<dbReference type="InterPro" id="IPR019805">
    <property type="entry name" value="Heat_shock_protein_90_CS"/>
</dbReference>
<dbReference type="GO" id="GO:0016887">
    <property type="term" value="F:ATP hydrolysis activity"/>
    <property type="evidence" value="ECO:0007669"/>
    <property type="project" value="InterPro"/>
</dbReference>
<feature type="domain" description="Histidine kinase/HSP90-like ATPase" evidence="10">
    <location>
        <begin position="27"/>
        <end position="186"/>
    </location>
</feature>
<keyword evidence="6 8" id="KW-0346">Stress response</keyword>
<dbReference type="Gene3D" id="3.40.50.11260">
    <property type="match status" value="1"/>
</dbReference>
<feature type="binding site" evidence="9">
    <location>
        <position position="85"/>
    </location>
    <ligand>
        <name>ATP</name>
        <dbReference type="ChEBI" id="CHEBI:30616"/>
    </ligand>
</feature>
<dbReference type="GO" id="GO:0051082">
    <property type="term" value="F:unfolded protein binding"/>
    <property type="evidence" value="ECO:0007669"/>
    <property type="project" value="UniProtKB-UniRule"/>
</dbReference>
<dbReference type="InterPro" id="IPR020575">
    <property type="entry name" value="Hsp90_N"/>
</dbReference>
<dbReference type="InterPro" id="IPR020568">
    <property type="entry name" value="Ribosomal_Su5_D2-typ_SF"/>
</dbReference>
<dbReference type="GO" id="GO:0005737">
    <property type="term" value="C:cytoplasm"/>
    <property type="evidence" value="ECO:0007669"/>
    <property type="project" value="UniProtKB-SubCell"/>
</dbReference>
<dbReference type="EMBL" id="DRQG01000061">
    <property type="protein sequence ID" value="HGY55312.1"/>
    <property type="molecule type" value="Genomic_DNA"/>
</dbReference>
<dbReference type="Gene3D" id="1.20.120.790">
    <property type="entry name" value="Heat shock protein 90, C-terminal domain"/>
    <property type="match status" value="1"/>
</dbReference>